<sequence length="195" mass="23475">MIEFTITEIPPFIPYLITFVSSVFTAYLLMILSHRYNRKFEYNKLVDYFDLEVMHSIVLLKELKKEITQILENEDARSFGLLKNTSFKLNSYDLFCQQGFLYWLNKEELMYVTGINLRIKNIDNNLNYYLTFIFNRNPTDFDSFEIIRNKLLNSILEEIEYFIKESDTMSLNYNLTLDLKIIKKYNAIKDRIKKK</sequence>
<dbReference type="AlphaFoldDB" id="A0AAF0FPM7"/>
<keyword evidence="1" id="KW-1133">Transmembrane helix</keyword>
<keyword evidence="3" id="KW-1185">Reference proteome</keyword>
<dbReference type="GeneID" id="79950559"/>
<protein>
    <submittedName>
        <fullName evidence="2">Uncharacterized protein</fullName>
    </submittedName>
</protein>
<dbReference type="RefSeq" id="WP_278099136.1">
    <property type="nucleotide sequence ID" value="NZ_CP091092.1"/>
</dbReference>
<dbReference type="EMBL" id="CP091092">
    <property type="protein sequence ID" value="WFN36299.1"/>
    <property type="molecule type" value="Genomic_DNA"/>
</dbReference>
<evidence type="ECO:0000256" key="1">
    <source>
        <dbReference type="SAM" id="Phobius"/>
    </source>
</evidence>
<name>A0AAF0FPM7_9EURY</name>
<dbReference type="KEGG" id="manq:L1994_09135"/>
<feature type="transmembrane region" description="Helical" evidence="1">
    <location>
        <begin position="12"/>
        <end position="32"/>
    </location>
</feature>
<evidence type="ECO:0000313" key="2">
    <source>
        <dbReference type="EMBL" id="WFN36299.1"/>
    </source>
</evidence>
<dbReference type="Proteomes" id="UP001218895">
    <property type="component" value="Chromosome"/>
</dbReference>
<evidence type="ECO:0000313" key="3">
    <source>
        <dbReference type="Proteomes" id="UP001218895"/>
    </source>
</evidence>
<keyword evidence="1" id="KW-0812">Transmembrane</keyword>
<accession>A0AAF0FPM7</accession>
<organism evidence="2 3">
    <name type="scientific">Methanomicrobium antiquum</name>
    <dbReference type="NCBI Taxonomy" id="487686"/>
    <lineage>
        <taxon>Archaea</taxon>
        <taxon>Methanobacteriati</taxon>
        <taxon>Methanobacteriota</taxon>
        <taxon>Stenosarchaea group</taxon>
        <taxon>Methanomicrobia</taxon>
        <taxon>Methanomicrobiales</taxon>
        <taxon>Methanomicrobiaceae</taxon>
        <taxon>Methanomicrobium</taxon>
    </lineage>
</organism>
<keyword evidence="1" id="KW-0472">Membrane</keyword>
<reference evidence="2" key="1">
    <citation type="submission" date="2022-01" db="EMBL/GenBank/DDBJ databases">
        <title>Complete genome of Methanomicrobium antiquum DSM 21220.</title>
        <authorList>
            <person name="Chen S.-C."/>
            <person name="You Y.-T."/>
            <person name="Zhou Y.-Z."/>
            <person name="Lai M.-C."/>
        </authorList>
    </citation>
    <scope>NUCLEOTIDE SEQUENCE</scope>
    <source>
        <strain evidence="2">DSM 21220</strain>
    </source>
</reference>
<gene>
    <name evidence="2" type="ORF">L1994_09135</name>
</gene>
<proteinExistence type="predicted"/>